<keyword evidence="4 9" id="KW-0812">Transmembrane</keyword>
<dbReference type="PANTHER" id="PTHR11629:SF63">
    <property type="entry name" value="V-TYPE PROTON ATPASE SUBUNIT A"/>
    <property type="match status" value="1"/>
</dbReference>
<feature type="transmembrane region" description="Helical" evidence="9">
    <location>
        <begin position="411"/>
        <end position="431"/>
    </location>
</feature>
<keyword evidence="3" id="KW-0813">Transport</keyword>
<feature type="transmembrane region" description="Helical" evidence="9">
    <location>
        <begin position="359"/>
        <end position="382"/>
    </location>
</feature>
<feature type="transmembrane region" description="Helical" evidence="9">
    <location>
        <begin position="471"/>
        <end position="490"/>
    </location>
</feature>
<keyword evidence="7 9" id="KW-0472">Membrane</keyword>
<comment type="subcellular location">
    <subcellularLocation>
        <location evidence="1">Membrane</location>
        <topology evidence="1">Multi-pass membrane protein</topology>
    </subcellularLocation>
</comment>
<evidence type="ECO:0000256" key="2">
    <source>
        <dbReference type="ARBA" id="ARBA00009904"/>
    </source>
</evidence>
<dbReference type="EMBL" id="JAKZMM010000012">
    <property type="protein sequence ID" value="MCJ2380251.1"/>
    <property type="molecule type" value="Genomic_DNA"/>
</dbReference>
<dbReference type="InterPro" id="IPR002490">
    <property type="entry name" value="V-ATPase_116kDa_su"/>
</dbReference>
<dbReference type="Pfam" id="PF01496">
    <property type="entry name" value="V_ATPase_I"/>
    <property type="match status" value="2"/>
</dbReference>
<dbReference type="PANTHER" id="PTHR11629">
    <property type="entry name" value="VACUOLAR PROTON ATPASES"/>
    <property type="match status" value="1"/>
</dbReference>
<evidence type="ECO:0000256" key="3">
    <source>
        <dbReference type="ARBA" id="ARBA00022448"/>
    </source>
</evidence>
<sequence length="617" mass="68924">MIVKMNKLTFLIYHKEYEAFLEKLRALGVVHVEIRQSGEVDESLQKLLQKHTSYKTLLKEMTSWANQAEGQVETAAASQASIEKTFEGYNAKQQSIQLLSQQIPVLEREIAQMEVWGEFDWNLIDKLKDNGWIIQFFNCPEKSFDENWQDEYHAQVISRKGGQCYFITVNTVPVELEAEAVRLPKHKLSELINQHQELNKDLDEAKRQLARFCAAHLPVVETAINQLQSDIELLEVKLGGEKMADGSVVLLEGWVPVDNTEEVRNMLEAEGIYYEIRPAEKEDNAPIKLKNNFVTRLFEVLTKMYGLPDYGEFDPTPMLAPFYALFFGLCVGDAGYGLLLVALGFYLKKKVGQSMQGIMNLLITLGAATTIVGALVGTFFGVELVKLDLPEWIKNTMITGKYGDTGYDKTMIFALMVGMFHICFAMVVKAVCATARYGFKNSLSAWGWLLFVGGSVTIGTLNYLGVITMDASKMAFIVIAAVSAIGIYLLNNIRRNVLINVGAGLWDTYNMATGLMGDLLSYLRLYALGLAGGMLGGVFNNLGMQLHDSMADFLWGIPGWICFGLIFVFGHGLNIALSCLSGYVHSIRLTFVEYFKNSGYEGKGSAYKPFSSIKDKE</sequence>
<keyword evidence="11" id="KW-1185">Reference proteome</keyword>
<organism evidence="10 11">
    <name type="scientific">Parabacteroides faecalis</name>
    <dbReference type="NCBI Taxonomy" id="2924040"/>
    <lineage>
        <taxon>Bacteria</taxon>
        <taxon>Pseudomonadati</taxon>
        <taxon>Bacteroidota</taxon>
        <taxon>Bacteroidia</taxon>
        <taxon>Bacteroidales</taxon>
        <taxon>Tannerellaceae</taxon>
        <taxon>Parabacteroides</taxon>
    </lineage>
</organism>
<keyword evidence="8" id="KW-0175">Coiled coil</keyword>
<gene>
    <name evidence="10" type="ORF">MUN53_06455</name>
</gene>
<feature type="transmembrane region" description="Helical" evidence="9">
    <location>
        <begin position="443"/>
        <end position="465"/>
    </location>
</feature>
<dbReference type="RefSeq" id="WP_243324066.1">
    <property type="nucleotide sequence ID" value="NZ_JAKZMM010000012.1"/>
</dbReference>
<protein>
    <submittedName>
        <fullName evidence="10">ATPase V</fullName>
    </submittedName>
</protein>
<evidence type="ECO:0000256" key="8">
    <source>
        <dbReference type="SAM" id="Coils"/>
    </source>
</evidence>
<feature type="transmembrane region" description="Helical" evidence="9">
    <location>
        <begin position="554"/>
        <end position="577"/>
    </location>
</feature>
<evidence type="ECO:0000256" key="7">
    <source>
        <dbReference type="ARBA" id="ARBA00023136"/>
    </source>
</evidence>
<feature type="coiled-coil region" evidence="8">
    <location>
        <begin position="185"/>
        <end position="215"/>
    </location>
</feature>
<comment type="caution">
    <text evidence="10">The sequence shown here is derived from an EMBL/GenBank/DDBJ whole genome shotgun (WGS) entry which is preliminary data.</text>
</comment>
<keyword evidence="5 9" id="KW-1133">Transmembrane helix</keyword>
<name>A0ABT0C0U8_9BACT</name>
<accession>A0ABT0C0U8</accession>
<comment type="similarity">
    <text evidence="2">Belongs to the V-ATPase 116 kDa subunit family.</text>
</comment>
<evidence type="ECO:0000256" key="5">
    <source>
        <dbReference type="ARBA" id="ARBA00022989"/>
    </source>
</evidence>
<evidence type="ECO:0000256" key="6">
    <source>
        <dbReference type="ARBA" id="ARBA00023065"/>
    </source>
</evidence>
<evidence type="ECO:0000256" key="1">
    <source>
        <dbReference type="ARBA" id="ARBA00004141"/>
    </source>
</evidence>
<evidence type="ECO:0000256" key="9">
    <source>
        <dbReference type="SAM" id="Phobius"/>
    </source>
</evidence>
<keyword evidence="6" id="KW-0406">Ion transport</keyword>
<reference evidence="10 11" key="1">
    <citation type="submission" date="2022-03" db="EMBL/GenBank/DDBJ databases">
        <title>Parabacteroides sp. nov. isolated from swine feces.</title>
        <authorList>
            <person name="Bak J.E."/>
        </authorList>
    </citation>
    <scope>NUCLEOTIDE SEQUENCE [LARGE SCALE GENOMIC DNA]</scope>
    <source>
        <strain evidence="10 11">AGMB00274</strain>
    </source>
</reference>
<dbReference type="Proteomes" id="UP001165444">
    <property type="component" value="Unassembled WGS sequence"/>
</dbReference>
<feature type="transmembrane region" description="Helical" evidence="9">
    <location>
        <begin position="322"/>
        <end position="347"/>
    </location>
</feature>
<proteinExistence type="inferred from homology"/>
<evidence type="ECO:0000313" key="11">
    <source>
        <dbReference type="Proteomes" id="UP001165444"/>
    </source>
</evidence>
<evidence type="ECO:0000313" key="10">
    <source>
        <dbReference type="EMBL" id="MCJ2380251.1"/>
    </source>
</evidence>
<evidence type="ECO:0000256" key="4">
    <source>
        <dbReference type="ARBA" id="ARBA00022692"/>
    </source>
</evidence>
<feature type="transmembrane region" description="Helical" evidence="9">
    <location>
        <begin position="523"/>
        <end position="542"/>
    </location>
</feature>